<evidence type="ECO:0000313" key="2">
    <source>
        <dbReference type="EMBL" id="KAK4265928.1"/>
    </source>
</evidence>
<accession>A0AAE1MLB5</accession>
<feature type="transmembrane region" description="Helical" evidence="1">
    <location>
        <begin position="51"/>
        <end position="73"/>
    </location>
</feature>
<keyword evidence="1" id="KW-1133">Transmembrane helix</keyword>
<protein>
    <recommendedName>
        <fullName evidence="4">Transmembrane protein</fullName>
    </recommendedName>
</protein>
<keyword evidence="1" id="KW-0472">Membrane</keyword>
<keyword evidence="3" id="KW-1185">Reference proteome</keyword>
<dbReference type="Proteomes" id="UP001293593">
    <property type="component" value="Unassembled WGS sequence"/>
</dbReference>
<proteinExistence type="predicted"/>
<evidence type="ECO:0000256" key="1">
    <source>
        <dbReference type="SAM" id="Phobius"/>
    </source>
</evidence>
<name>A0AAE1MLB5_9FABA</name>
<gene>
    <name evidence="2" type="ORF">QN277_026915</name>
</gene>
<evidence type="ECO:0000313" key="3">
    <source>
        <dbReference type="Proteomes" id="UP001293593"/>
    </source>
</evidence>
<dbReference type="EMBL" id="JAWXYG010000008">
    <property type="protein sequence ID" value="KAK4265928.1"/>
    <property type="molecule type" value="Genomic_DNA"/>
</dbReference>
<organism evidence="2 3">
    <name type="scientific">Acacia crassicarpa</name>
    <name type="common">northern wattle</name>
    <dbReference type="NCBI Taxonomy" id="499986"/>
    <lineage>
        <taxon>Eukaryota</taxon>
        <taxon>Viridiplantae</taxon>
        <taxon>Streptophyta</taxon>
        <taxon>Embryophyta</taxon>
        <taxon>Tracheophyta</taxon>
        <taxon>Spermatophyta</taxon>
        <taxon>Magnoliopsida</taxon>
        <taxon>eudicotyledons</taxon>
        <taxon>Gunneridae</taxon>
        <taxon>Pentapetalae</taxon>
        <taxon>rosids</taxon>
        <taxon>fabids</taxon>
        <taxon>Fabales</taxon>
        <taxon>Fabaceae</taxon>
        <taxon>Caesalpinioideae</taxon>
        <taxon>mimosoid clade</taxon>
        <taxon>Acacieae</taxon>
        <taxon>Acacia</taxon>
    </lineage>
</organism>
<keyword evidence="1" id="KW-0812">Transmembrane</keyword>
<comment type="caution">
    <text evidence="2">The sequence shown here is derived from an EMBL/GenBank/DDBJ whole genome shotgun (WGS) entry which is preliminary data.</text>
</comment>
<dbReference type="PANTHER" id="PTHR33726">
    <property type="entry name" value="TRANSMEMBRANE PROTEIN"/>
    <property type="match status" value="1"/>
</dbReference>
<dbReference type="AlphaFoldDB" id="A0AAE1MLB5"/>
<reference evidence="2" key="1">
    <citation type="submission" date="2023-10" db="EMBL/GenBank/DDBJ databases">
        <title>Chromosome-level genome of the transformable northern wattle, Acacia crassicarpa.</title>
        <authorList>
            <person name="Massaro I."/>
            <person name="Sinha N.R."/>
            <person name="Poethig S."/>
            <person name="Leichty A.R."/>
        </authorList>
    </citation>
    <scope>NUCLEOTIDE SEQUENCE</scope>
    <source>
        <strain evidence="2">Acra3RX</strain>
        <tissue evidence="2">Leaf</tissue>
    </source>
</reference>
<sequence length="79" mass="9582">MCSMWRWWYAEAFRWPEFEFSLPSSVFRWTSVWNLADLWRLNFDFSIVDDLVWAFVTVLESLALLSLICYFFVFCGCTL</sequence>
<evidence type="ECO:0008006" key="4">
    <source>
        <dbReference type="Google" id="ProtNLM"/>
    </source>
</evidence>
<dbReference type="PANTHER" id="PTHR33726:SF17">
    <property type="entry name" value="OS06G0620700 PROTEIN"/>
    <property type="match status" value="1"/>
</dbReference>